<reference evidence="6" key="3">
    <citation type="submission" date="2021-01" db="EMBL/GenBank/DDBJ databases">
        <title>Complete Genome Sequence of Thermus thermophilus Strain HB5018, Isolated from Mine Onsen Hot Spring.</title>
        <authorList>
            <person name="Miyazaki K."/>
            <person name="Moriya T."/>
            <person name="Nemoto N."/>
            <person name="Oshima T."/>
            <person name="Yura K."/>
            <person name="Bessho Y."/>
        </authorList>
    </citation>
    <scope>NUCLEOTIDE SEQUENCE [LARGE SCALE GENOMIC DNA]</scope>
    <source>
        <strain evidence="6">HB5018</strain>
    </source>
</reference>
<dbReference type="Proteomes" id="UP000596099">
    <property type="component" value="Chromosome"/>
</dbReference>
<dbReference type="EMBL" id="LR027517">
    <property type="protein sequence ID" value="VCU54105.1"/>
    <property type="molecule type" value="Genomic_DNA"/>
</dbReference>
<dbReference type="PANTHER" id="PTHR48100:SF1">
    <property type="entry name" value="HISTIDINE PHOSPHATASE FAMILY PROTEIN-RELATED"/>
    <property type="match status" value="1"/>
</dbReference>
<feature type="binding site" evidence="2">
    <location>
        <begin position="8"/>
        <end position="15"/>
    </location>
    <ligand>
        <name>substrate</name>
    </ligand>
</feature>
<dbReference type="GeneID" id="3169617"/>
<dbReference type="SMART" id="SM00855">
    <property type="entry name" value="PGAM"/>
    <property type="match status" value="1"/>
</dbReference>
<dbReference type="OMA" id="TEWNVAR"/>
<evidence type="ECO:0000313" key="3">
    <source>
        <dbReference type="EMBL" id="BCP65076.1"/>
    </source>
</evidence>
<accession>A0A3P4ASH0</accession>
<dbReference type="CDD" id="cd07067">
    <property type="entry name" value="HP_PGM_like"/>
    <property type="match status" value="1"/>
</dbReference>
<evidence type="ECO:0000256" key="1">
    <source>
        <dbReference type="PIRSR" id="PIRSR613078-1"/>
    </source>
</evidence>
<reference evidence="3" key="2">
    <citation type="journal article" date="2021" name="Microbiol. Resour. Announc.">
        <title>Complete Genome Sequence of Thermus thermophilus Strain HB5018, Isolated from Mine Hot Spring in Japan.</title>
        <authorList>
            <person name="Miyazaki K."/>
            <person name="Moriya T."/>
            <person name="Nemoto N."/>
            <person name="Oshima T."/>
            <person name="Yura K."/>
            <person name="Bessho Y."/>
        </authorList>
    </citation>
    <scope>NUCLEOTIDE SEQUENCE</scope>
    <source>
        <strain evidence="3">HB5018</strain>
    </source>
</reference>
<sequence length="210" mass="23598">MKEIWYVRHGETEWNAQRRFQGHLDIPLSPVGIGQAFRLAERLSRSRISFDRLYASDLRRARQTAEPLAQVLGLPIATTPLLREIHVGELAGLTRAEAEARFPSFLAEAAEDPWNARRPGGESMADLARRLQAFLEEVPPGRHLVVTHGGVIRAALKLALDLAGDTWRRFHIQNTSITRILYPENAVLTVADAAHLEVWADWLSDEDLKG</sequence>
<dbReference type="RefSeq" id="WP_008634004.1">
    <property type="nucleotide sequence ID" value="NZ_AP019801.1"/>
</dbReference>
<dbReference type="InterPro" id="IPR050275">
    <property type="entry name" value="PGM_Phosphatase"/>
</dbReference>
<dbReference type="Gene3D" id="3.40.50.1240">
    <property type="entry name" value="Phosphoglycerate mutase-like"/>
    <property type="match status" value="1"/>
</dbReference>
<dbReference type="EMBL" id="AP024270">
    <property type="protein sequence ID" value="BCP65076.1"/>
    <property type="molecule type" value="Genomic_DNA"/>
</dbReference>
<protein>
    <submittedName>
        <fullName evidence="3">Phosphoglycerate mutase</fullName>
    </submittedName>
    <submittedName>
        <fullName evidence="4">Phosphoserine phosphatase 2</fullName>
    </submittedName>
</protein>
<evidence type="ECO:0000313" key="5">
    <source>
        <dbReference type="Proteomes" id="UP000279841"/>
    </source>
</evidence>
<reference evidence="4 5" key="1">
    <citation type="submission" date="2018-10" db="EMBL/GenBank/DDBJ databases">
        <authorList>
            <person name="Peiro R."/>
            <person name="Begona"/>
            <person name="Cbmso G."/>
            <person name="Lopez M."/>
            <person name="Gonzalez S."/>
            <person name="Sacristan E."/>
            <person name="Castillo E."/>
        </authorList>
    </citation>
    <scope>NUCLEOTIDE SEQUENCE [LARGE SCALE GENOMIC DNA]</scope>
    <source>
        <strain evidence="4">TTHNAR1</strain>
    </source>
</reference>
<evidence type="ECO:0000313" key="6">
    <source>
        <dbReference type="Proteomes" id="UP000596099"/>
    </source>
</evidence>
<dbReference type="GO" id="GO:0005737">
    <property type="term" value="C:cytoplasm"/>
    <property type="evidence" value="ECO:0007669"/>
    <property type="project" value="TreeGrafter"/>
</dbReference>
<dbReference type="AlphaFoldDB" id="A0A3P4ASH0"/>
<dbReference type="InterPro" id="IPR029033">
    <property type="entry name" value="His_PPase_superfam"/>
</dbReference>
<dbReference type="Proteomes" id="UP000279841">
    <property type="component" value="Chromosome"/>
</dbReference>
<organism evidence="4 5">
    <name type="scientific">Thermus thermophilus</name>
    <dbReference type="NCBI Taxonomy" id="274"/>
    <lineage>
        <taxon>Bacteria</taxon>
        <taxon>Thermotogati</taxon>
        <taxon>Deinococcota</taxon>
        <taxon>Deinococci</taxon>
        <taxon>Thermales</taxon>
        <taxon>Thermaceae</taxon>
        <taxon>Thermus</taxon>
    </lineage>
</organism>
<evidence type="ECO:0000256" key="2">
    <source>
        <dbReference type="PIRSR" id="PIRSR613078-2"/>
    </source>
</evidence>
<feature type="binding site" evidence="2">
    <location>
        <position position="60"/>
    </location>
    <ligand>
        <name>substrate</name>
    </ligand>
</feature>
<dbReference type="SUPFAM" id="SSF53254">
    <property type="entry name" value="Phosphoglycerate mutase-like"/>
    <property type="match status" value="1"/>
</dbReference>
<proteinExistence type="predicted"/>
<evidence type="ECO:0000313" key="4">
    <source>
        <dbReference type="EMBL" id="VCU54105.1"/>
    </source>
</evidence>
<dbReference type="Pfam" id="PF00300">
    <property type="entry name" value="His_Phos_1"/>
    <property type="match status" value="1"/>
</dbReference>
<dbReference type="InterPro" id="IPR013078">
    <property type="entry name" value="His_Pase_superF_clade-1"/>
</dbReference>
<name>A0A3P4ASH0_THETH</name>
<dbReference type="GO" id="GO:0016791">
    <property type="term" value="F:phosphatase activity"/>
    <property type="evidence" value="ECO:0007669"/>
    <property type="project" value="TreeGrafter"/>
</dbReference>
<feature type="active site" description="Tele-phosphohistidine intermediate" evidence="1">
    <location>
        <position position="9"/>
    </location>
</feature>
<gene>
    <name evidence="4" type="primary">pspB</name>
    <name evidence="3" type="ORF">TthHB5018_00100</name>
    <name evidence="4" type="ORF">TTHN1_01904</name>
</gene>
<dbReference type="PANTHER" id="PTHR48100">
    <property type="entry name" value="BROAD-SPECIFICITY PHOSPHATASE YOR283W-RELATED"/>
    <property type="match status" value="1"/>
</dbReference>
<feature type="active site" description="Proton donor/acceptor" evidence="1">
    <location>
        <position position="84"/>
    </location>
</feature>